<reference evidence="2 3" key="1">
    <citation type="submission" date="2024-01" db="EMBL/GenBank/DDBJ databases">
        <title>Genome assemblies of Stephania.</title>
        <authorList>
            <person name="Yang L."/>
        </authorList>
    </citation>
    <scope>NUCLEOTIDE SEQUENCE [LARGE SCALE GENOMIC DNA]</scope>
    <source>
        <strain evidence="2">JXDWG</strain>
        <tissue evidence="2">Leaf</tissue>
    </source>
</reference>
<feature type="compositionally biased region" description="Low complexity" evidence="1">
    <location>
        <begin position="50"/>
        <end position="64"/>
    </location>
</feature>
<proteinExistence type="predicted"/>
<comment type="caution">
    <text evidence="2">The sequence shown here is derived from an EMBL/GenBank/DDBJ whole genome shotgun (WGS) entry which is preliminary data.</text>
</comment>
<feature type="compositionally biased region" description="Acidic residues" evidence="1">
    <location>
        <begin position="383"/>
        <end position="393"/>
    </location>
</feature>
<feature type="compositionally biased region" description="Basic and acidic residues" evidence="1">
    <location>
        <begin position="581"/>
        <end position="601"/>
    </location>
</feature>
<keyword evidence="3" id="KW-1185">Reference proteome</keyword>
<gene>
    <name evidence="2" type="ORF">Scep_011450</name>
</gene>
<evidence type="ECO:0000313" key="3">
    <source>
        <dbReference type="Proteomes" id="UP001419268"/>
    </source>
</evidence>
<organism evidence="2 3">
    <name type="scientific">Stephania cephalantha</name>
    <dbReference type="NCBI Taxonomy" id="152367"/>
    <lineage>
        <taxon>Eukaryota</taxon>
        <taxon>Viridiplantae</taxon>
        <taxon>Streptophyta</taxon>
        <taxon>Embryophyta</taxon>
        <taxon>Tracheophyta</taxon>
        <taxon>Spermatophyta</taxon>
        <taxon>Magnoliopsida</taxon>
        <taxon>Ranunculales</taxon>
        <taxon>Menispermaceae</taxon>
        <taxon>Menispermoideae</taxon>
        <taxon>Cissampelideae</taxon>
        <taxon>Stephania</taxon>
    </lineage>
</organism>
<dbReference type="PANTHER" id="PTHR33448:SF4">
    <property type="entry name" value="CHLOROPLAST PROTEIN HCF243"/>
    <property type="match status" value="1"/>
</dbReference>
<evidence type="ECO:0000256" key="1">
    <source>
        <dbReference type="SAM" id="MobiDB-lite"/>
    </source>
</evidence>
<feature type="region of interest" description="Disordered" evidence="1">
    <location>
        <begin position="470"/>
        <end position="492"/>
    </location>
</feature>
<name>A0AAP0JD10_9MAGN</name>
<evidence type="ECO:0000313" key="2">
    <source>
        <dbReference type="EMBL" id="KAK9131922.1"/>
    </source>
</evidence>
<feature type="compositionally biased region" description="Basic and acidic residues" evidence="1">
    <location>
        <begin position="415"/>
        <end position="430"/>
    </location>
</feature>
<feature type="region of interest" description="Disordered" evidence="1">
    <location>
        <begin position="215"/>
        <end position="238"/>
    </location>
</feature>
<feature type="region of interest" description="Disordered" evidence="1">
    <location>
        <begin position="383"/>
        <end position="456"/>
    </location>
</feature>
<dbReference type="PANTHER" id="PTHR33448">
    <property type="entry name" value="CHLOROPLAST PROTEIN HCF243-RELATED"/>
    <property type="match status" value="1"/>
</dbReference>
<feature type="region of interest" description="Disordered" evidence="1">
    <location>
        <begin position="44"/>
        <end position="75"/>
    </location>
</feature>
<feature type="compositionally biased region" description="Basic and acidic residues" evidence="1">
    <location>
        <begin position="219"/>
        <end position="230"/>
    </location>
</feature>
<feature type="compositionally biased region" description="Pro residues" evidence="1">
    <location>
        <begin position="566"/>
        <end position="580"/>
    </location>
</feature>
<dbReference type="AlphaFoldDB" id="A0AAP0JD10"/>
<dbReference type="Proteomes" id="UP001419268">
    <property type="component" value="Unassembled WGS sequence"/>
</dbReference>
<protein>
    <submittedName>
        <fullName evidence="2">Uncharacterized protein</fullName>
    </submittedName>
</protein>
<feature type="compositionally biased region" description="Acidic residues" evidence="1">
    <location>
        <begin position="431"/>
        <end position="456"/>
    </location>
</feature>
<feature type="region of interest" description="Disordered" evidence="1">
    <location>
        <begin position="1"/>
        <end position="26"/>
    </location>
</feature>
<dbReference type="EMBL" id="JBBNAG010000005">
    <property type="protein sequence ID" value="KAK9131922.1"/>
    <property type="molecule type" value="Genomic_DNA"/>
</dbReference>
<feature type="compositionally biased region" description="Acidic residues" evidence="1">
    <location>
        <begin position="470"/>
        <end position="480"/>
    </location>
</feature>
<feature type="region of interest" description="Disordered" evidence="1">
    <location>
        <begin position="557"/>
        <end position="602"/>
    </location>
</feature>
<sequence>MEQRDSRDQRGHRRTGSSSSSSKDSKRSSNLFICCFNWGSSMKGRKLRRSNNNGGNSSNSTKGSPMFKKGGEIIDEPSSPKVTCIGLVRVKTKRNKNLVMKKMRSKSKRRGGEASFRRIQDGHHQDNKVVVLHHQDSSLPHRDHRWIHLPFAICEALKGLMNQMLNCSFSGCSNCNCGIKNNRKSWCSHSGGNGCQVFMKWLFSLEERNSVVNNAAEGNHGDQNKKRETGIESPLFSSTSSTVSDVQFYRRRSSVDESKEGVVVVDDDDDEDDVEVVEEARLSMCSVPPRNALLLMRSRSEPGRRSTLATRFLDDCDLMNSKLGIEGQSEELIVKAESVLVEENRGKVETEQLDGKEVEINVNGSSPEPVLDRDDDSTDIEVVEEDETEECENEEQKRRLSFNGEDPLMVETLEEEKTDRETSMEEKSEAQEEEQQEEQEQSEIGEEGEEAEEEHCEDVMVNDIQAAVNGEEEDGQDQDEGESRRASNEIERTTEMLSDCLMMMMREPKVSMELSKETWVCSTDFIRHHQNHHHNKQVNLINGGDESKALFKTKPSIMIRKQKPITQPPQPPPRPPPCKPTPREKKQKPEPLELTRCKSEPLRSSAKLASEACFWKDMKLIVEPHRRSTVGAAGIGF</sequence>
<feature type="compositionally biased region" description="Basic and acidic residues" evidence="1">
    <location>
        <begin position="481"/>
        <end position="492"/>
    </location>
</feature>
<accession>A0AAP0JD10</accession>